<sequence length="486" mass="55473">MQGNPVTVWGIEVTFCCARTETARGIDERHLSDYLTKLLIEQCCPLRKTIDRLINIRNKVQRHAIEGKISDADYVGYVLDIESGIMEIAKKINDIVVQLPEKIEQAINKAFSSTIPDLVEKSVQSAIHKVYEPSSKLTIGFNMLWNYMKKNGIRFDQETSFHLTLVLIKRKLSALKLLSSTVLTSDLIDCIDLLTKAFEVNNTGLIELIFKQQDSSKIDVPLALYNACAEGSVVIVHWFLKNFKQKNFDIKMALASCSIGRMYPSTGIGSFQTGRSGESGNVVLFLLKQFRTNIQTLKYAMNIALCQFSFNICKILLENTTNAFNAEAILKEIAISEEYYKSLDETEIILEELRYGNNDFLRFLLDKVDMKRAEKEIIERACICSDVSLMQMIFEKCSHLDIAHIMNIAIENKNLEAVKWICTNVENEQPDFESFIKVAINRGAISIIRYFTEIFHRKDFNLVDIFLAFNSGVLLSESQDFIFLFK</sequence>
<evidence type="ECO:0000313" key="2">
    <source>
        <dbReference type="Proteomes" id="UP000507470"/>
    </source>
</evidence>
<accession>A0A6J8EWR7</accession>
<dbReference type="SUPFAM" id="SSF140860">
    <property type="entry name" value="Pseudo ankyrin repeat-like"/>
    <property type="match status" value="1"/>
</dbReference>
<reference evidence="1 2" key="1">
    <citation type="submission" date="2020-06" db="EMBL/GenBank/DDBJ databases">
        <authorList>
            <person name="Li R."/>
            <person name="Bekaert M."/>
        </authorList>
    </citation>
    <scope>NUCLEOTIDE SEQUENCE [LARGE SCALE GENOMIC DNA]</scope>
    <source>
        <strain evidence="2">wild</strain>
    </source>
</reference>
<organism evidence="1 2">
    <name type="scientific">Mytilus coruscus</name>
    <name type="common">Sea mussel</name>
    <dbReference type="NCBI Taxonomy" id="42192"/>
    <lineage>
        <taxon>Eukaryota</taxon>
        <taxon>Metazoa</taxon>
        <taxon>Spiralia</taxon>
        <taxon>Lophotrochozoa</taxon>
        <taxon>Mollusca</taxon>
        <taxon>Bivalvia</taxon>
        <taxon>Autobranchia</taxon>
        <taxon>Pteriomorphia</taxon>
        <taxon>Mytilida</taxon>
        <taxon>Mytiloidea</taxon>
        <taxon>Mytilidae</taxon>
        <taxon>Mytilinae</taxon>
        <taxon>Mytilus</taxon>
    </lineage>
</organism>
<dbReference type="EMBL" id="CACVKT020009964">
    <property type="protein sequence ID" value="CAC5424192.1"/>
    <property type="molecule type" value="Genomic_DNA"/>
</dbReference>
<gene>
    <name evidence="1" type="ORF">MCOR_56116</name>
</gene>
<evidence type="ECO:0000313" key="1">
    <source>
        <dbReference type="EMBL" id="CAC5424192.1"/>
    </source>
</evidence>
<keyword evidence="2" id="KW-1185">Reference proteome</keyword>
<protein>
    <recommendedName>
        <fullName evidence="3">DZIP3-like HEPN domain-containing protein</fullName>
    </recommendedName>
</protein>
<dbReference type="AlphaFoldDB" id="A0A6J8EWR7"/>
<proteinExistence type="predicted"/>
<name>A0A6J8EWR7_MYTCO</name>
<evidence type="ECO:0008006" key="3">
    <source>
        <dbReference type="Google" id="ProtNLM"/>
    </source>
</evidence>
<dbReference type="Proteomes" id="UP000507470">
    <property type="component" value="Unassembled WGS sequence"/>
</dbReference>